<dbReference type="Proteomes" id="UP000029622">
    <property type="component" value="Unassembled WGS sequence"/>
</dbReference>
<proteinExistence type="predicted"/>
<sequence length="61" mass="7146">MKKFEYKIENFKTHGAVKLVLTPEHEKKMNELGQQGWELVSMNSILNGRNIIAVFKREKVD</sequence>
<name>A0A096BJF5_9FIRM</name>
<dbReference type="RefSeq" id="WP_035161444.1">
    <property type="nucleotide sequence ID" value="NZ_AZTB01000002.1"/>
</dbReference>
<organism evidence="1 2">
    <name type="scientific">Caloranaerobacter azorensis H53214</name>
    <dbReference type="NCBI Taxonomy" id="1156417"/>
    <lineage>
        <taxon>Bacteria</taxon>
        <taxon>Bacillati</taxon>
        <taxon>Bacillota</taxon>
        <taxon>Tissierellia</taxon>
        <taxon>Tissierellales</taxon>
        <taxon>Thermohalobacteraceae</taxon>
        <taxon>Caloranaerobacter</taxon>
    </lineage>
</organism>
<evidence type="ECO:0000313" key="1">
    <source>
        <dbReference type="EMBL" id="KGG81340.1"/>
    </source>
</evidence>
<protein>
    <recommendedName>
        <fullName evidence="3">DUF4177 domain-containing protein</fullName>
    </recommendedName>
</protein>
<reference evidence="1 2" key="1">
    <citation type="submission" date="2013-12" db="EMBL/GenBank/DDBJ databases">
        <title>Draft genome sequence of Caloranaerobacter sp. H53214.</title>
        <authorList>
            <person name="Jiang L.J."/>
            <person name="Shao Z.Z."/>
            <person name="Long M.N."/>
        </authorList>
    </citation>
    <scope>NUCLEOTIDE SEQUENCE [LARGE SCALE GENOMIC DNA]</scope>
    <source>
        <strain evidence="1 2">H53214</strain>
    </source>
</reference>
<accession>A0A096BJF5</accession>
<dbReference type="Pfam" id="PF13783">
    <property type="entry name" value="DUF4177"/>
    <property type="match status" value="1"/>
</dbReference>
<comment type="caution">
    <text evidence="1">The sequence shown here is derived from an EMBL/GenBank/DDBJ whole genome shotgun (WGS) entry which is preliminary data.</text>
</comment>
<gene>
    <name evidence="1" type="ORF">Y919_00880</name>
</gene>
<evidence type="ECO:0008006" key="3">
    <source>
        <dbReference type="Google" id="ProtNLM"/>
    </source>
</evidence>
<evidence type="ECO:0000313" key="2">
    <source>
        <dbReference type="Proteomes" id="UP000029622"/>
    </source>
</evidence>
<dbReference type="AlphaFoldDB" id="A0A096BJF5"/>
<dbReference type="EMBL" id="AZTB01000002">
    <property type="protein sequence ID" value="KGG81340.1"/>
    <property type="molecule type" value="Genomic_DNA"/>
</dbReference>
<dbReference type="InterPro" id="IPR025234">
    <property type="entry name" value="YjzH-like"/>
</dbReference>